<organism evidence="5 6">
    <name type="scientific">Cotesia typhae</name>
    <dbReference type="NCBI Taxonomy" id="2053667"/>
    <lineage>
        <taxon>Eukaryota</taxon>
        <taxon>Metazoa</taxon>
        <taxon>Ecdysozoa</taxon>
        <taxon>Arthropoda</taxon>
        <taxon>Hexapoda</taxon>
        <taxon>Insecta</taxon>
        <taxon>Pterygota</taxon>
        <taxon>Neoptera</taxon>
        <taxon>Endopterygota</taxon>
        <taxon>Hymenoptera</taxon>
        <taxon>Apocrita</taxon>
        <taxon>Ichneumonoidea</taxon>
        <taxon>Braconidae</taxon>
        <taxon>Microgastrinae</taxon>
        <taxon>Cotesia</taxon>
    </lineage>
</organism>
<dbReference type="OrthoDB" id="4504960at2759"/>
<name>A0A8J5V779_9HYME</name>
<dbReference type="AlphaFoldDB" id="A0A8J5V779"/>
<dbReference type="PROSITE" id="PS51914">
    <property type="entry name" value="MRH"/>
    <property type="match status" value="3"/>
</dbReference>
<evidence type="ECO:0000313" key="6">
    <source>
        <dbReference type="Proteomes" id="UP000729913"/>
    </source>
</evidence>
<evidence type="ECO:0000313" key="5">
    <source>
        <dbReference type="EMBL" id="KAG8036529.1"/>
    </source>
</evidence>
<proteinExistence type="predicted"/>
<comment type="caution">
    <text evidence="5">The sequence shown here is derived from an EMBL/GenBank/DDBJ whole genome shotgun (WGS) entry which is preliminary data.</text>
</comment>
<dbReference type="GO" id="GO:0005537">
    <property type="term" value="F:D-mannose binding"/>
    <property type="evidence" value="ECO:0007669"/>
    <property type="project" value="InterPro"/>
</dbReference>
<reference evidence="5" key="2">
    <citation type="submission" date="2021-04" db="EMBL/GenBank/DDBJ databases">
        <title>Genome-wide patterns of bracovirus chromosomal integration into multiple host tissues during parasitism.</title>
        <authorList>
            <person name="Chebbi M.A.C."/>
        </authorList>
    </citation>
    <scope>NUCLEOTIDE SEQUENCE</scope>
    <source>
        <tissue evidence="5">Whole body</tissue>
    </source>
</reference>
<feature type="domain" description="MRH" evidence="4">
    <location>
        <begin position="173"/>
        <end position="312"/>
    </location>
</feature>
<dbReference type="GO" id="GO:0038023">
    <property type="term" value="F:signaling receptor activity"/>
    <property type="evidence" value="ECO:0007669"/>
    <property type="project" value="InterPro"/>
</dbReference>
<dbReference type="SMART" id="SM01404">
    <property type="entry name" value="CIMR"/>
    <property type="match status" value="2"/>
</dbReference>
<accession>A0A8J5V779</accession>
<dbReference type="InterPro" id="IPR044865">
    <property type="entry name" value="MRH_dom"/>
</dbReference>
<evidence type="ECO:0000256" key="1">
    <source>
        <dbReference type="ARBA" id="ARBA00022729"/>
    </source>
</evidence>
<dbReference type="GO" id="GO:0000139">
    <property type="term" value="C:Golgi membrane"/>
    <property type="evidence" value="ECO:0007669"/>
    <property type="project" value="UniProtKB-SubCell"/>
</dbReference>
<dbReference type="GO" id="GO:0007041">
    <property type="term" value="P:lysosomal transport"/>
    <property type="evidence" value="ECO:0007669"/>
    <property type="project" value="InterPro"/>
</dbReference>
<evidence type="ECO:0000256" key="2">
    <source>
        <dbReference type="ARBA" id="ARBA00023157"/>
    </source>
</evidence>
<keyword evidence="2" id="KW-1015">Disulfide bond</keyword>
<feature type="domain" description="MRH" evidence="4">
    <location>
        <begin position="28"/>
        <end position="164"/>
    </location>
</feature>
<keyword evidence="1 3" id="KW-0732">Signal</keyword>
<gene>
    <name evidence="5" type="ORF">G9C98_003851</name>
</gene>
<sequence>MMGRLIILVLLASECYFGVCNKQVIPPSYCEIDLGVHALKFDFRKLSEVNQDYILNHQSTNETIKFQLCKPLKKTCNEASGVAGCLIRGNEEIVLGKVPEVQHEDGRISFSYVGEKCGDKVYYTFNVIMICDSQAEYSYPELLPYEQKHCNFIAVWKTKLACGVNFEASEHSVDCKVTDEKTKIFYDLGSLKKTSDNYIVHIDNKSSIILNVCHTVVFGSGVVCPFSAACLRNSTNSTTYSSIGDVASPKIVNGSVTLTYSTGALCADMTHSETTISFVCDFKAYETQPALGQLKDDCHYNIIWKTIAACDNKKAEEYKQKTSASCKFMNPITDYEYNLDSLKGEDYIVSSVNDEYKFSVCGPLLTNFCKKGNDDSAGVCSAHNRIVGGKANSKLISTVGGLYLNYTDGSSCQGNRSRFTIIAFRCSPEGSEAVPIVAEESTCHLVIQWNTSLACEKKV</sequence>
<evidence type="ECO:0000256" key="3">
    <source>
        <dbReference type="SAM" id="SignalP"/>
    </source>
</evidence>
<feature type="chain" id="PRO_5035156906" description="MRH domain-containing protein" evidence="3">
    <location>
        <begin position="23"/>
        <end position="459"/>
    </location>
</feature>
<dbReference type="Proteomes" id="UP000729913">
    <property type="component" value="Unassembled WGS sequence"/>
</dbReference>
<feature type="signal peptide" evidence="3">
    <location>
        <begin position="1"/>
        <end position="22"/>
    </location>
</feature>
<reference evidence="5" key="1">
    <citation type="submission" date="2020-03" db="EMBL/GenBank/DDBJ databases">
        <authorList>
            <person name="Chebbi M.A."/>
            <person name="Drezen J.M."/>
        </authorList>
    </citation>
    <scope>NUCLEOTIDE SEQUENCE</scope>
    <source>
        <tissue evidence="5">Whole body</tissue>
    </source>
</reference>
<keyword evidence="6" id="KW-1185">Reference proteome</keyword>
<dbReference type="PANTHER" id="PTHR15071">
    <property type="entry name" value="MANNOSE-6-PHOSPHATE RECEPTOR FAMILY MEMBER"/>
    <property type="match status" value="1"/>
</dbReference>
<protein>
    <recommendedName>
        <fullName evidence="4">MRH domain-containing protein</fullName>
    </recommendedName>
</protein>
<feature type="domain" description="MRH" evidence="4">
    <location>
        <begin position="324"/>
        <end position="457"/>
    </location>
</feature>
<dbReference type="Pfam" id="PF00878">
    <property type="entry name" value="CIMR"/>
    <property type="match status" value="3"/>
</dbReference>
<evidence type="ECO:0000259" key="4">
    <source>
        <dbReference type="PROSITE" id="PS51914"/>
    </source>
</evidence>
<dbReference type="PANTHER" id="PTHR15071:SF0">
    <property type="entry name" value="MANNOSE 6-PHOSPHATE RECEPTOR-LIKE PROTEIN 1"/>
    <property type="match status" value="1"/>
</dbReference>
<dbReference type="InterPro" id="IPR000479">
    <property type="entry name" value="CIMR_rpt"/>
</dbReference>
<dbReference type="EMBL" id="JAAOIC020000048">
    <property type="protein sequence ID" value="KAG8036529.1"/>
    <property type="molecule type" value="Genomic_DNA"/>
</dbReference>